<evidence type="ECO:0000256" key="8">
    <source>
        <dbReference type="SAM" id="Phobius"/>
    </source>
</evidence>
<keyword evidence="5 8" id="KW-0472">Membrane</keyword>
<dbReference type="Gene3D" id="2.60.40.10">
    <property type="entry name" value="Immunoglobulins"/>
    <property type="match status" value="3"/>
</dbReference>
<evidence type="ECO:0000313" key="11">
    <source>
        <dbReference type="Ensembl" id="ENSXETP00000077947"/>
    </source>
</evidence>
<keyword evidence="7" id="KW-0325">Glycoprotein</keyword>
<dbReference type="InterPro" id="IPR015321">
    <property type="entry name" value="TypeI_recpt_CBD"/>
</dbReference>
<feature type="chain" id="PRO_5026253837" evidence="9">
    <location>
        <begin position="27"/>
        <end position="429"/>
    </location>
</feature>
<dbReference type="GO" id="GO:0004896">
    <property type="term" value="F:cytokine receptor activity"/>
    <property type="evidence" value="ECO:0007669"/>
    <property type="project" value="InterPro"/>
</dbReference>
<evidence type="ECO:0000256" key="5">
    <source>
        <dbReference type="ARBA" id="ARBA00023136"/>
    </source>
</evidence>
<dbReference type="InterPro" id="IPR036116">
    <property type="entry name" value="FN3_sf"/>
</dbReference>
<dbReference type="InterPro" id="IPR003961">
    <property type="entry name" value="FN3_dom"/>
</dbReference>
<evidence type="ECO:0000256" key="2">
    <source>
        <dbReference type="ARBA" id="ARBA00022692"/>
    </source>
</evidence>
<keyword evidence="4 8" id="KW-1133">Transmembrane helix</keyword>
<evidence type="ECO:0000256" key="9">
    <source>
        <dbReference type="SAM" id="SignalP"/>
    </source>
</evidence>
<keyword evidence="6" id="KW-0675">Receptor</keyword>
<evidence type="ECO:0000259" key="10">
    <source>
        <dbReference type="Pfam" id="PF09240"/>
    </source>
</evidence>
<protein>
    <submittedName>
        <fullName evidence="11">Interleukin 5 receptor subunit alpha</fullName>
    </submittedName>
</protein>
<dbReference type="GO" id="GO:0016020">
    <property type="term" value="C:membrane"/>
    <property type="evidence" value="ECO:0007669"/>
    <property type="project" value="UniProtKB-SubCell"/>
</dbReference>
<name>A0A6I8R0A4_XENTR</name>
<reference evidence="11" key="2">
    <citation type="submission" date="2020-05" db="UniProtKB">
        <authorList>
            <consortium name="Ensembl"/>
        </authorList>
    </citation>
    <scope>IDENTIFICATION</scope>
</reference>
<evidence type="ECO:0000256" key="3">
    <source>
        <dbReference type="ARBA" id="ARBA00022729"/>
    </source>
</evidence>
<dbReference type="PROSITE" id="PS01356">
    <property type="entry name" value="HEMATOPO_REC_S_F2"/>
    <property type="match status" value="1"/>
</dbReference>
<proteinExistence type="predicted"/>
<dbReference type="CDD" id="cd00063">
    <property type="entry name" value="FN3"/>
    <property type="match status" value="1"/>
</dbReference>
<reference evidence="11" key="1">
    <citation type="journal article" date="2010" name="Science">
        <title>The genome of the Western clawed frog Xenopus tropicalis.</title>
        <authorList>
            <person name="Hellsten U."/>
            <person name="Harland R.M."/>
            <person name="Gilchrist M.J."/>
            <person name="Hendrix D."/>
            <person name="Jurka J."/>
            <person name="Kapitonov V."/>
            <person name="Ovcharenko I."/>
            <person name="Putnam N.H."/>
            <person name="Shu S."/>
            <person name="Taher L."/>
            <person name="Blitz I.L."/>
            <person name="Blumberg B."/>
            <person name="Dichmann D.S."/>
            <person name="Dubchak I."/>
            <person name="Amaya E."/>
            <person name="Detter J.C."/>
            <person name="Fletcher R."/>
            <person name="Gerhard D.S."/>
            <person name="Goodstein D."/>
            <person name="Graves T."/>
            <person name="Grigoriev I.V."/>
            <person name="Grimwood J."/>
            <person name="Kawashima T."/>
            <person name="Lindquist E."/>
            <person name="Lucas S.M."/>
            <person name="Mead P.E."/>
            <person name="Mitros T."/>
            <person name="Ogino H."/>
            <person name="Ohta Y."/>
            <person name="Poliakov A.V."/>
            <person name="Pollet N."/>
            <person name="Robert J."/>
            <person name="Salamov A."/>
            <person name="Sater A.K."/>
            <person name="Schmutz J."/>
            <person name="Terry A."/>
            <person name="Vize P.D."/>
            <person name="Warren W.C."/>
            <person name="Wells D."/>
            <person name="Wills A."/>
            <person name="Wilson R.K."/>
            <person name="Zimmerman L.B."/>
            <person name="Zorn A.M."/>
            <person name="Grainger R."/>
            <person name="Grammer T."/>
            <person name="Khokha M.K."/>
            <person name="Richardson P.M."/>
            <person name="Rokhsar D.S."/>
        </authorList>
    </citation>
    <scope>NUCLEOTIDE SEQUENCE [LARGE SCALE GENOMIC DNA]</scope>
    <source>
        <strain evidence="11">Nigerian</strain>
    </source>
</reference>
<feature type="transmembrane region" description="Helical" evidence="8">
    <location>
        <begin position="335"/>
        <end position="355"/>
    </location>
</feature>
<gene>
    <name evidence="11" type="primary">il5ra</name>
</gene>
<dbReference type="PANTHER" id="PTHR23037:SF46">
    <property type="entry name" value="INTERLEUKIN 5 RECEPTOR SUBUNIT ALPHA"/>
    <property type="match status" value="1"/>
</dbReference>
<accession>A0A6I8R0A4</accession>
<comment type="subcellular location">
    <subcellularLocation>
        <location evidence="1">Membrane</location>
        <topology evidence="1">Single-pass type I membrane protein</topology>
    </subcellularLocation>
</comment>
<dbReference type="Bgee" id="ENSXETG00000032117">
    <property type="expression patterns" value="Expressed in liver and 10 other cell types or tissues"/>
</dbReference>
<feature type="signal peptide" evidence="9">
    <location>
        <begin position="1"/>
        <end position="26"/>
    </location>
</feature>
<feature type="domain" description="Type I cytokine receptor cytokine-binding" evidence="10">
    <location>
        <begin position="133"/>
        <end position="219"/>
    </location>
</feature>
<dbReference type="GeneTree" id="ENSGT00520000055993"/>
<keyword evidence="2 8" id="KW-0812">Transmembrane</keyword>
<dbReference type="PANTHER" id="PTHR23037">
    <property type="entry name" value="CYTOKINE RECEPTOR"/>
    <property type="match status" value="1"/>
</dbReference>
<dbReference type="InterPro" id="IPR013783">
    <property type="entry name" value="Ig-like_fold"/>
</dbReference>
<evidence type="ECO:0000256" key="4">
    <source>
        <dbReference type="ARBA" id="ARBA00022989"/>
    </source>
</evidence>
<dbReference type="AlphaFoldDB" id="A0A6I8R0A4"/>
<evidence type="ECO:0000256" key="1">
    <source>
        <dbReference type="ARBA" id="ARBA00004479"/>
    </source>
</evidence>
<keyword evidence="3 9" id="KW-0732">Signal</keyword>
<dbReference type="Pfam" id="PF09240">
    <property type="entry name" value="IL6Ra-bind"/>
    <property type="match status" value="1"/>
</dbReference>
<evidence type="ECO:0000256" key="7">
    <source>
        <dbReference type="ARBA" id="ARBA00023180"/>
    </source>
</evidence>
<dbReference type="SUPFAM" id="SSF49265">
    <property type="entry name" value="Fibronectin type III"/>
    <property type="match status" value="3"/>
</dbReference>
<organism evidence="11">
    <name type="scientific">Xenopus tropicalis</name>
    <name type="common">Western clawed frog</name>
    <name type="synonym">Silurana tropicalis</name>
    <dbReference type="NCBI Taxonomy" id="8364"/>
    <lineage>
        <taxon>Eukaryota</taxon>
        <taxon>Metazoa</taxon>
        <taxon>Chordata</taxon>
        <taxon>Craniata</taxon>
        <taxon>Vertebrata</taxon>
        <taxon>Euteleostomi</taxon>
        <taxon>Amphibia</taxon>
        <taxon>Batrachia</taxon>
        <taxon>Anura</taxon>
        <taxon>Pipoidea</taxon>
        <taxon>Pipidae</taxon>
        <taxon>Xenopodinae</taxon>
        <taxon>Xenopus</taxon>
        <taxon>Silurana</taxon>
    </lineage>
</organism>
<evidence type="ECO:0000256" key="6">
    <source>
        <dbReference type="ARBA" id="ARBA00023170"/>
    </source>
</evidence>
<dbReference type="InterPro" id="IPR003532">
    <property type="entry name" value="Short_hematopoietin_rcpt_2_CS"/>
</dbReference>
<dbReference type="Ensembl" id="ENSXETT00000091233">
    <property type="protein sequence ID" value="ENSXETP00000077947"/>
    <property type="gene ID" value="ENSXETG00000032117"/>
</dbReference>
<sequence>MLCLLETMTGIKLVILMFLWIQLIECDHIQAPEELQIKVPNLGRVILSWRPSLMASALNRSIKYEVKIKTPDTEEDWFFTHHTNATRLLAVHRGLYADVRAILMEDKQNVSRSEWVRQELPPFPGAKGTAVTNLTCHIKTDEFLKTSLTCSWTAGINAPADTQYYLYYSYKKRIEKCYSNSQGENSVACQFPLEQLISSLPGKFLVHINGSSKSLQIQGFQHMYIAEHMETINPPRNMSLSEGGDTKNLSWDKPYSLFPGYFEYEVMIWNLETGSNKTQIVKVPMLQNGKLQPPWTNHMMKVRAIRKGIFTNKDLYSNWTEPFHVENTVEDKINIYLIAGFACLTVTGLVLIYVCSRFQLLGKMFPPIPKPKEALKEFLTPQKVDIVSFHLVNEPEVICFIEEMRDIENPDRRPLNSIPSGFKHKIPQT</sequence>